<name>A0A2A4YSB3_9PROT</name>
<comment type="caution">
    <text evidence="7">The sequence shown here is derived from an EMBL/GenBank/DDBJ whole genome shotgun (WGS) entry which is preliminary data.</text>
</comment>
<proteinExistence type="inferred from homology"/>
<organism evidence="7">
    <name type="scientific">OCS116 cluster bacterium</name>
    <dbReference type="NCBI Taxonomy" id="2030921"/>
    <lineage>
        <taxon>Bacteria</taxon>
        <taxon>Pseudomonadati</taxon>
        <taxon>Pseudomonadota</taxon>
        <taxon>Alphaproteobacteria</taxon>
        <taxon>OCS116 cluster</taxon>
    </lineage>
</organism>
<evidence type="ECO:0000256" key="4">
    <source>
        <dbReference type="ARBA" id="ARBA00023004"/>
    </source>
</evidence>
<dbReference type="PANTHER" id="PTHR42961:SF2">
    <property type="entry name" value="IRON-SULFUR PROTEIN NUBPL"/>
    <property type="match status" value="1"/>
</dbReference>
<comment type="function">
    <text evidence="6">Binds and transfers iron-sulfur (Fe-S) clusters to target apoproteins. Can hydrolyze ATP.</text>
</comment>
<keyword evidence="2 6" id="KW-0547">Nucleotide-binding</keyword>
<dbReference type="GO" id="GO:0046872">
    <property type="term" value="F:metal ion binding"/>
    <property type="evidence" value="ECO:0007669"/>
    <property type="project" value="UniProtKB-KW"/>
</dbReference>
<dbReference type="InterPro" id="IPR019591">
    <property type="entry name" value="Mrp/NBP35_ATP-bd"/>
</dbReference>
<evidence type="ECO:0000256" key="3">
    <source>
        <dbReference type="ARBA" id="ARBA00022840"/>
    </source>
</evidence>
<keyword evidence="4 6" id="KW-0408">Iron</keyword>
<reference key="1">
    <citation type="submission" date="2017-08" db="EMBL/GenBank/DDBJ databases">
        <title>A dynamic microbial community with high functional redundancy inhabits the cold, oxic subseafloor aquifer.</title>
        <authorList>
            <person name="Tully B.J."/>
            <person name="Wheat C.G."/>
            <person name="Glazer B.T."/>
            <person name="Huber J.A."/>
        </authorList>
    </citation>
    <scope>NUCLEOTIDE SEQUENCE [LARGE SCALE GENOMIC DNA]</scope>
</reference>
<evidence type="ECO:0000256" key="5">
    <source>
        <dbReference type="ARBA" id="ARBA00023014"/>
    </source>
</evidence>
<dbReference type="HAMAP" id="MF_02040">
    <property type="entry name" value="Mrp_NBP35"/>
    <property type="match status" value="1"/>
</dbReference>
<dbReference type="InterPro" id="IPR033756">
    <property type="entry name" value="YlxH/NBP35"/>
</dbReference>
<protein>
    <recommendedName>
        <fullName evidence="6">Iron-sulfur cluster carrier protein</fullName>
    </recommendedName>
</protein>
<dbReference type="GO" id="GO:0140663">
    <property type="term" value="F:ATP-dependent FeS chaperone activity"/>
    <property type="evidence" value="ECO:0007669"/>
    <property type="project" value="InterPro"/>
</dbReference>
<reference evidence="7" key="2">
    <citation type="journal article" date="2018" name="ISME J.">
        <title>A dynamic microbial community with high functional redundancy inhabits the cold, oxic subseafloor aquifer.</title>
        <authorList>
            <person name="Tully B.J."/>
            <person name="Wheat C.G."/>
            <person name="Glazer B.T."/>
            <person name="Huber J.A."/>
        </authorList>
    </citation>
    <scope>NUCLEOTIDE SEQUENCE</scope>
    <source>
        <strain evidence="7">NORP83</strain>
    </source>
</reference>
<comment type="similarity">
    <text evidence="6">Belongs to the Mrp/NBP35 ATP-binding proteins family.</text>
</comment>
<dbReference type="GO" id="GO:0016226">
    <property type="term" value="P:iron-sulfur cluster assembly"/>
    <property type="evidence" value="ECO:0007669"/>
    <property type="project" value="InterPro"/>
</dbReference>
<gene>
    <name evidence="7" type="ORF">COB13_15655</name>
</gene>
<evidence type="ECO:0000313" key="7">
    <source>
        <dbReference type="EMBL" id="PCI97500.1"/>
    </source>
</evidence>
<dbReference type="PANTHER" id="PTHR42961">
    <property type="entry name" value="IRON-SULFUR PROTEIN NUBPL"/>
    <property type="match status" value="1"/>
</dbReference>
<dbReference type="GO" id="GO:0005524">
    <property type="term" value="F:ATP binding"/>
    <property type="evidence" value="ECO:0007669"/>
    <property type="project" value="UniProtKB-UniRule"/>
</dbReference>
<keyword evidence="6" id="KW-0378">Hydrolase</keyword>
<sequence>MSSTDKQLPSRAQILEILQEIRNPFAKDFAESIVDAGFITAPLSRLIDNAAQIGLILDIKGNEDADKKLEATIIKALTEKTGVSNIQIMGGAPAPGAKHNLITNNAARPSAGGGHRPLGALGSKPINDALANVKNIILVASGKGGVGKSTVSANLAMALAATGAKVGLLDADIYGPSMPTMFGLYAKPLLNEDKQMMPLEKFGIKLMSIGFIADTNKAMIWRGPMIQGALLQMLNECAWGELDHLVIDLPPGTGDIQLTLVQKFKIAGAVIVSTPQILALDDVRRGIQMFEQTKIPILGIVENMAYFESDDGVKNYVFGKGGARMIAEKIKVDLLAEIPLLPIIGQQSDMGEPIVHAEPEGKAAGYYKQLAQKVAEKLDSAQS</sequence>
<comment type="subunit">
    <text evidence="6">Homodimer.</text>
</comment>
<feature type="binding site" evidence="6">
    <location>
        <begin position="142"/>
        <end position="149"/>
    </location>
    <ligand>
        <name>ATP</name>
        <dbReference type="ChEBI" id="CHEBI:30616"/>
    </ligand>
</feature>
<dbReference type="Pfam" id="PF10609">
    <property type="entry name" value="ParA"/>
    <property type="match status" value="1"/>
</dbReference>
<dbReference type="EMBL" id="NVUS01000029">
    <property type="protein sequence ID" value="PCI97500.1"/>
    <property type="molecule type" value="Genomic_DNA"/>
</dbReference>
<keyword evidence="1 6" id="KW-0479">Metal-binding</keyword>
<dbReference type="SUPFAM" id="SSF52540">
    <property type="entry name" value="P-loop containing nucleoside triphosphate hydrolases"/>
    <property type="match status" value="1"/>
</dbReference>
<keyword evidence="3 6" id="KW-0067">ATP-binding</keyword>
<dbReference type="CDD" id="cd02037">
    <property type="entry name" value="Mrp_NBP35"/>
    <property type="match status" value="1"/>
</dbReference>
<dbReference type="Gene3D" id="3.40.50.300">
    <property type="entry name" value="P-loop containing nucleotide triphosphate hydrolases"/>
    <property type="match status" value="1"/>
</dbReference>
<accession>A0A2A4YSB3</accession>
<dbReference type="GO" id="GO:0016887">
    <property type="term" value="F:ATP hydrolysis activity"/>
    <property type="evidence" value="ECO:0007669"/>
    <property type="project" value="UniProtKB-UniRule"/>
</dbReference>
<dbReference type="InterPro" id="IPR044304">
    <property type="entry name" value="NUBPL-like"/>
</dbReference>
<evidence type="ECO:0000256" key="1">
    <source>
        <dbReference type="ARBA" id="ARBA00022723"/>
    </source>
</evidence>
<dbReference type="FunFam" id="3.40.50.300:FF:001119">
    <property type="entry name" value="Iron-sulfur cluster carrier protein"/>
    <property type="match status" value="1"/>
</dbReference>
<evidence type="ECO:0000256" key="2">
    <source>
        <dbReference type="ARBA" id="ARBA00022741"/>
    </source>
</evidence>
<dbReference type="GO" id="GO:0051539">
    <property type="term" value="F:4 iron, 4 sulfur cluster binding"/>
    <property type="evidence" value="ECO:0007669"/>
    <property type="project" value="TreeGrafter"/>
</dbReference>
<evidence type="ECO:0000256" key="6">
    <source>
        <dbReference type="HAMAP-Rule" id="MF_02040"/>
    </source>
</evidence>
<keyword evidence="5 6" id="KW-0411">Iron-sulfur</keyword>
<dbReference type="AlphaFoldDB" id="A0A2A4YSB3"/>
<dbReference type="InterPro" id="IPR027417">
    <property type="entry name" value="P-loop_NTPase"/>
</dbReference>